<sequence>MAGDDIVDAEWEEVPNHGGNLHVAKPSHRSAQEVKSSASQASGTRGHQPTVAPRQGSIGLFFRGLWRVIVVVLGFMALLLIFVALVPAPGSESGSADEGGTSANQSDQQAGAGDGDAKQMLSDWSQAVTGKPSTIGFALIDGEGKPGEFCSSSTGNSLMNFGGRSLPPEHADMYTYFSWLPDKSDTGIVGFFTFDRAAGELLGHDLIQGNVATDRHHDIADKRFKVNPDGSGRVTIDGTRYHVCVL</sequence>
<keyword evidence="2" id="KW-0812">Transmembrane</keyword>
<feature type="region of interest" description="Disordered" evidence="1">
    <location>
        <begin position="92"/>
        <end position="119"/>
    </location>
</feature>
<keyword evidence="4" id="KW-1185">Reference proteome</keyword>
<evidence type="ECO:0000313" key="4">
    <source>
        <dbReference type="Proteomes" id="UP000561459"/>
    </source>
</evidence>
<accession>A0A7W6C142</accession>
<evidence type="ECO:0000256" key="2">
    <source>
        <dbReference type="SAM" id="Phobius"/>
    </source>
</evidence>
<organism evidence="3 4">
    <name type="scientific">Novosphingobium fluoreni</name>
    <dbReference type="NCBI Taxonomy" id="1391222"/>
    <lineage>
        <taxon>Bacteria</taxon>
        <taxon>Pseudomonadati</taxon>
        <taxon>Pseudomonadota</taxon>
        <taxon>Alphaproteobacteria</taxon>
        <taxon>Sphingomonadales</taxon>
        <taxon>Sphingomonadaceae</taxon>
        <taxon>Novosphingobium</taxon>
    </lineage>
</organism>
<name>A0A7W6C142_9SPHN</name>
<evidence type="ECO:0000313" key="3">
    <source>
        <dbReference type="EMBL" id="MBB3941556.1"/>
    </source>
</evidence>
<dbReference type="Proteomes" id="UP000561459">
    <property type="component" value="Unassembled WGS sequence"/>
</dbReference>
<dbReference type="AlphaFoldDB" id="A0A7W6C142"/>
<dbReference type="RefSeq" id="WP_221226185.1">
    <property type="nucleotide sequence ID" value="NZ_JACIDY010000010.1"/>
</dbReference>
<keyword evidence="2" id="KW-0472">Membrane</keyword>
<evidence type="ECO:0000256" key="1">
    <source>
        <dbReference type="SAM" id="MobiDB-lite"/>
    </source>
</evidence>
<proteinExistence type="predicted"/>
<dbReference type="EMBL" id="JACIDY010000010">
    <property type="protein sequence ID" value="MBB3941556.1"/>
    <property type="molecule type" value="Genomic_DNA"/>
</dbReference>
<gene>
    <name evidence="3" type="ORF">GGR39_003236</name>
</gene>
<feature type="transmembrane region" description="Helical" evidence="2">
    <location>
        <begin position="64"/>
        <end position="86"/>
    </location>
</feature>
<feature type="region of interest" description="Disordered" evidence="1">
    <location>
        <begin position="13"/>
        <end position="53"/>
    </location>
</feature>
<protein>
    <submittedName>
        <fullName evidence="3">Uncharacterized protein</fullName>
    </submittedName>
</protein>
<feature type="compositionally biased region" description="Polar residues" evidence="1">
    <location>
        <begin position="33"/>
        <end position="47"/>
    </location>
</feature>
<reference evidence="3 4" key="1">
    <citation type="submission" date="2020-08" db="EMBL/GenBank/DDBJ databases">
        <title>Genomic Encyclopedia of Type Strains, Phase IV (KMG-IV): sequencing the most valuable type-strain genomes for metagenomic binning, comparative biology and taxonomic classification.</title>
        <authorList>
            <person name="Goeker M."/>
        </authorList>
    </citation>
    <scope>NUCLEOTIDE SEQUENCE [LARGE SCALE GENOMIC DNA]</scope>
    <source>
        <strain evidence="3 4">DSM 27568</strain>
    </source>
</reference>
<keyword evidence="2" id="KW-1133">Transmembrane helix</keyword>
<comment type="caution">
    <text evidence="3">The sequence shown here is derived from an EMBL/GenBank/DDBJ whole genome shotgun (WGS) entry which is preliminary data.</text>
</comment>